<dbReference type="Gene3D" id="3.40.50.10610">
    <property type="entry name" value="ABC-type transport auxiliary lipoprotein component"/>
    <property type="match status" value="1"/>
</dbReference>
<evidence type="ECO:0000313" key="6">
    <source>
        <dbReference type="EMBL" id="BBM84630.1"/>
    </source>
</evidence>
<keyword evidence="4" id="KW-0564">Palmitate</keyword>
<dbReference type="Pfam" id="PF03783">
    <property type="entry name" value="CsgG"/>
    <property type="match status" value="1"/>
</dbReference>
<evidence type="ECO:0000256" key="3">
    <source>
        <dbReference type="ARBA" id="ARBA00023136"/>
    </source>
</evidence>
<protein>
    <submittedName>
        <fullName evidence="6">Curli production assembly/transport componentCsgG</fullName>
    </submittedName>
</protein>
<keyword evidence="2" id="KW-0732">Signal</keyword>
<evidence type="ECO:0000313" key="7">
    <source>
        <dbReference type="Proteomes" id="UP000326354"/>
    </source>
</evidence>
<gene>
    <name evidence="6" type="ORF">UABAM_02991</name>
</gene>
<dbReference type="Proteomes" id="UP000326354">
    <property type="component" value="Chromosome"/>
</dbReference>
<dbReference type="PANTHER" id="PTHR41164">
    <property type="entry name" value="CURLI PRODUCTION ASSEMBLY/TRANSPORT COMPONENT CSGG"/>
    <property type="match status" value="1"/>
</dbReference>
<dbReference type="AlphaFoldDB" id="A0A5S9IP68"/>
<dbReference type="InterPro" id="IPR005534">
    <property type="entry name" value="Curli_assmbl/transp-comp_CsgG"/>
</dbReference>
<dbReference type="OrthoDB" id="597317at2"/>
<dbReference type="RefSeq" id="WP_151968773.1">
    <property type="nucleotide sequence ID" value="NZ_AP019860.1"/>
</dbReference>
<evidence type="ECO:0000256" key="2">
    <source>
        <dbReference type="ARBA" id="ARBA00022729"/>
    </source>
</evidence>
<name>A0A5S9IP68_UABAM</name>
<evidence type="ECO:0000256" key="1">
    <source>
        <dbReference type="ARBA" id="ARBA00022475"/>
    </source>
</evidence>
<evidence type="ECO:0000256" key="5">
    <source>
        <dbReference type="ARBA" id="ARBA00023288"/>
    </source>
</evidence>
<dbReference type="PROSITE" id="PS51257">
    <property type="entry name" value="PROKAR_LIPOPROTEIN"/>
    <property type="match status" value="1"/>
</dbReference>
<dbReference type="KEGG" id="uam:UABAM_02991"/>
<accession>A0A5S9IP68</accession>
<keyword evidence="7" id="KW-1185">Reference proteome</keyword>
<sequence length="251" mass="27782">MRYVIAICIVFLLLGCASTESKLENSEIPDIGQYPPPKKGITKKRLAVIDFKDKTGGQRGEAGADQMTTLLFKTRRFRVIERTRLKDLLAEQNLAGIVEPDELIKKGKIKGVDLLCFGSITNFEIQHNDKSLSGGILSTLANVVANYYSPVPIPNLDFDYLKVQLDFHIGVDVRIVDTTTGEVLFADSSDVKRTETASSLGLVIAGISTRPDGRVEIDNENQGKLLRMALDRAVKKMLPDIDYSLEANMHK</sequence>
<proteinExistence type="predicted"/>
<keyword evidence="3" id="KW-0472">Membrane</keyword>
<reference evidence="6 7" key="1">
    <citation type="submission" date="2019-08" db="EMBL/GenBank/DDBJ databases">
        <title>Complete genome sequence of Candidatus Uab amorphum.</title>
        <authorList>
            <person name="Shiratori T."/>
            <person name="Suzuki S."/>
            <person name="Kakizawa Y."/>
            <person name="Ishida K."/>
        </authorList>
    </citation>
    <scope>NUCLEOTIDE SEQUENCE [LARGE SCALE GENOMIC DNA]</scope>
    <source>
        <strain evidence="6 7">SRT547</strain>
    </source>
</reference>
<evidence type="ECO:0000256" key="4">
    <source>
        <dbReference type="ARBA" id="ARBA00023139"/>
    </source>
</evidence>
<keyword evidence="5" id="KW-0449">Lipoprotein</keyword>
<organism evidence="6 7">
    <name type="scientific">Uabimicrobium amorphum</name>
    <dbReference type="NCBI Taxonomy" id="2596890"/>
    <lineage>
        <taxon>Bacteria</taxon>
        <taxon>Pseudomonadati</taxon>
        <taxon>Planctomycetota</taxon>
        <taxon>Candidatus Uabimicrobiia</taxon>
        <taxon>Candidatus Uabimicrobiales</taxon>
        <taxon>Candidatus Uabimicrobiaceae</taxon>
        <taxon>Candidatus Uabimicrobium</taxon>
    </lineage>
</organism>
<dbReference type="PANTHER" id="PTHR41164:SF1">
    <property type="entry name" value="CURLI PRODUCTION ASSEMBLY_TRANSPORT COMPONENT CSGG"/>
    <property type="match status" value="1"/>
</dbReference>
<dbReference type="GO" id="GO:0030288">
    <property type="term" value="C:outer membrane-bounded periplasmic space"/>
    <property type="evidence" value="ECO:0007669"/>
    <property type="project" value="InterPro"/>
</dbReference>
<keyword evidence="1" id="KW-1003">Cell membrane</keyword>
<dbReference type="EMBL" id="AP019860">
    <property type="protein sequence ID" value="BBM84630.1"/>
    <property type="molecule type" value="Genomic_DNA"/>
</dbReference>